<feature type="signal peptide" evidence="1">
    <location>
        <begin position="1"/>
        <end position="16"/>
    </location>
</feature>
<protein>
    <recommendedName>
        <fullName evidence="4">Ecp2 effector protein domain-containing protein</fullName>
    </recommendedName>
</protein>
<evidence type="ECO:0000313" key="3">
    <source>
        <dbReference type="Proteomes" id="UP000287144"/>
    </source>
</evidence>
<comment type="caution">
    <text evidence="2">The sequence shown here is derived from an EMBL/GenBank/DDBJ whole genome shotgun (WGS) entry which is preliminary data.</text>
</comment>
<gene>
    <name evidence="2" type="ORF">CEP52_007674</name>
</gene>
<dbReference type="EMBL" id="NKCK01000071">
    <property type="protein sequence ID" value="RSM03023.1"/>
    <property type="molecule type" value="Genomic_DNA"/>
</dbReference>
<feature type="chain" id="PRO_5019206213" description="Ecp2 effector protein domain-containing protein" evidence="1">
    <location>
        <begin position="17"/>
        <end position="148"/>
    </location>
</feature>
<proteinExistence type="predicted"/>
<sequence>MLFLSILLSFLSFTSANILSKGKPIGDPVYDSSKYHWECGKTTVAMLDDCEHIFTQIRNLGNTTDGTFKLNWWPARVWDHKSCRALLDVGELPGDGLKLHADEFVKVARWGAHALCGGTWQRSMVRPQNDTWRLYIVESMWNQSVPFA</sequence>
<evidence type="ECO:0000313" key="2">
    <source>
        <dbReference type="EMBL" id="RSM03023.1"/>
    </source>
</evidence>
<dbReference type="AlphaFoldDB" id="A0A428TLW5"/>
<evidence type="ECO:0008006" key="4">
    <source>
        <dbReference type="Google" id="ProtNLM"/>
    </source>
</evidence>
<reference evidence="2 3" key="1">
    <citation type="submission" date="2017-06" db="EMBL/GenBank/DDBJ databases">
        <title>Comparative genomic analysis of Ambrosia Fusariam Clade fungi.</title>
        <authorList>
            <person name="Stajich J.E."/>
            <person name="Carrillo J."/>
            <person name="Kijimoto T."/>
            <person name="Eskalen A."/>
            <person name="O'Donnell K."/>
            <person name="Kasson M."/>
        </authorList>
    </citation>
    <scope>NUCLEOTIDE SEQUENCE [LARGE SCALE GENOMIC DNA]</scope>
    <source>
        <strain evidence="2 3">NRRL62579</strain>
    </source>
</reference>
<name>A0A428TLW5_9HYPO</name>
<organism evidence="2 3">
    <name type="scientific">Fusarium oligoseptatum</name>
    <dbReference type="NCBI Taxonomy" id="2604345"/>
    <lineage>
        <taxon>Eukaryota</taxon>
        <taxon>Fungi</taxon>
        <taxon>Dikarya</taxon>
        <taxon>Ascomycota</taxon>
        <taxon>Pezizomycotina</taxon>
        <taxon>Sordariomycetes</taxon>
        <taxon>Hypocreomycetidae</taxon>
        <taxon>Hypocreales</taxon>
        <taxon>Nectriaceae</taxon>
        <taxon>Fusarium</taxon>
        <taxon>Fusarium solani species complex</taxon>
    </lineage>
</organism>
<keyword evidence="1" id="KW-0732">Signal</keyword>
<accession>A0A428TLW5</accession>
<evidence type="ECO:0000256" key="1">
    <source>
        <dbReference type="SAM" id="SignalP"/>
    </source>
</evidence>
<keyword evidence="3" id="KW-1185">Reference proteome</keyword>
<dbReference type="Proteomes" id="UP000287144">
    <property type="component" value="Unassembled WGS sequence"/>
</dbReference>